<feature type="compositionally biased region" description="Basic and acidic residues" evidence="1">
    <location>
        <begin position="291"/>
        <end position="305"/>
    </location>
</feature>
<comment type="caution">
    <text evidence="3">The sequence shown here is derived from an EMBL/GenBank/DDBJ whole genome shotgun (WGS) entry which is preliminary data.</text>
</comment>
<name>A0A507QQD2_MONPU</name>
<feature type="compositionally biased region" description="Low complexity" evidence="1">
    <location>
        <begin position="372"/>
        <end position="392"/>
    </location>
</feature>
<feature type="compositionally biased region" description="Low complexity" evidence="1">
    <location>
        <begin position="20"/>
        <end position="32"/>
    </location>
</feature>
<gene>
    <name evidence="3" type="ORF">MPDQ_008205</name>
</gene>
<feature type="compositionally biased region" description="Basic residues" evidence="1">
    <location>
        <begin position="259"/>
        <end position="270"/>
    </location>
</feature>
<sequence>MPYNTRRKSLSLPSLGIHLPSSSRRSPSISKSAHQADDAQLPPSKRVKTAHASSLSPEPPSSGIRYPWKPVRPGARSNLYEHTPPPSPTDARVAHKIDTEGINDDVVVAVIEQLEKTGNRPHLVKELAAILITFNESVANSANPAAFLASRLTTYLRRPWTALAPCPLAKELVPVHPRKVYYYLTTTPRQPIPDASEDTLIPPAVVTPSASSVDQDDADALARERSPSPEVDLSSPDFDDDSASQGTASKHAPSFSVDHRHHSRLIRSHQRANSPPLERDEREFTLTASAVRERASEAKSVRPEEPENGGNTISDTAMDGISSGSMDEDPLSSASGDRIVDGQYGDYFAHMDSRGEDQDLDEAAAVALFGTSPSPSLSSTASSASSSPSMAPDAEDIATPVENGPSKGVSTVARPIAVPGMDVDMKMSHPKWGGKLSFASRDMDLDLDMMTESWIELQSPETVEVDELDAMFGEI</sequence>
<accession>A0A507QQD2</accession>
<proteinExistence type="predicted"/>
<feature type="region of interest" description="Disordered" evidence="1">
    <location>
        <begin position="1"/>
        <end position="68"/>
    </location>
</feature>
<feature type="region of interest" description="Disordered" evidence="1">
    <location>
        <begin position="370"/>
        <end position="396"/>
    </location>
</feature>
<organism evidence="3 4">
    <name type="scientific">Monascus purpureus</name>
    <name type="common">Red mold</name>
    <name type="synonym">Monascus anka</name>
    <dbReference type="NCBI Taxonomy" id="5098"/>
    <lineage>
        <taxon>Eukaryota</taxon>
        <taxon>Fungi</taxon>
        <taxon>Dikarya</taxon>
        <taxon>Ascomycota</taxon>
        <taxon>Pezizomycotina</taxon>
        <taxon>Eurotiomycetes</taxon>
        <taxon>Eurotiomycetidae</taxon>
        <taxon>Eurotiales</taxon>
        <taxon>Aspergillaceae</taxon>
        <taxon>Monascus</taxon>
    </lineage>
</organism>
<keyword evidence="4" id="KW-1185">Reference proteome</keyword>
<protein>
    <recommendedName>
        <fullName evidence="2">GDS1 winged helix domain-containing protein</fullName>
    </recommendedName>
</protein>
<dbReference type="Proteomes" id="UP000319663">
    <property type="component" value="Unassembled WGS sequence"/>
</dbReference>
<evidence type="ECO:0000259" key="2">
    <source>
        <dbReference type="Pfam" id="PF25318"/>
    </source>
</evidence>
<feature type="region of interest" description="Disordered" evidence="1">
    <location>
        <begin position="192"/>
        <end position="338"/>
    </location>
</feature>
<evidence type="ECO:0000313" key="3">
    <source>
        <dbReference type="EMBL" id="TQB70669.1"/>
    </source>
</evidence>
<dbReference type="EMBL" id="VIFY01000099">
    <property type="protein sequence ID" value="TQB70669.1"/>
    <property type="molecule type" value="Genomic_DNA"/>
</dbReference>
<dbReference type="STRING" id="5098.A0A507QQD2"/>
<dbReference type="InterPro" id="IPR057511">
    <property type="entry name" value="WH_GDS1"/>
</dbReference>
<feature type="domain" description="GDS1 winged helix" evidence="2">
    <location>
        <begin position="97"/>
        <end position="191"/>
    </location>
</feature>
<dbReference type="Pfam" id="PF25318">
    <property type="entry name" value="WHD_GDS1"/>
    <property type="match status" value="1"/>
</dbReference>
<reference evidence="3 4" key="1">
    <citation type="submission" date="2019-06" db="EMBL/GenBank/DDBJ databases">
        <title>Wine fermentation using esterase from Monascus purpureus.</title>
        <authorList>
            <person name="Geng C."/>
            <person name="Zhang Y."/>
        </authorList>
    </citation>
    <scope>NUCLEOTIDE SEQUENCE [LARGE SCALE GENOMIC DNA]</scope>
    <source>
        <strain evidence="3">HQ1</strain>
    </source>
</reference>
<evidence type="ECO:0000256" key="1">
    <source>
        <dbReference type="SAM" id="MobiDB-lite"/>
    </source>
</evidence>
<evidence type="ECO:0000313" key="4">
    <source>
        <dbReference type="Proteomes" id="UP000319663"/>
    </source>
</evidence>
<dbReference type="AlphaFoldDB" id="A0A507QQD2"/>
<dbReference type="OrthoDB" id="4150221at2759"/>